<accession>A0A0J9SJB5</accession>
<feature type="region of interest" description="Disordered" evidence="1">
    <location>
        <begin position="1363"/>
        <end position="1402"/>
    </location>
</feature>
<name>A0A0J9SJB5_PLAVI</name>
<feature type="compositionally biased region" description="Basic and acidic residues" evidence="1">
    <location>
        <begin position="411"/>
        <end position="421"/>
    </location>
</feature>
<feature type="compositionally biased region" description="Low complexity" evidence="1">
    <location>
        <begin position="422"/>
        <end position="432"/>
    </location>
</feature>
<evidence type="ECO:0000256" key="1">
    <source>
        <dbReference type="SAM" id="MobiDB-lite"/>
    </source>
</evidence>
<proteinExistence type="predicted"/>
<feature type="region of interest" description="Disordered" evidence="1">
    <location>
        <begin position="1283"/>
        <end position="1303"/>
    </location>
</feature>
<dbReference type="OrthoDB" id="10257284at2759"/>
<reference evidence="2 3" key="1">
    <citation type="submission" date="2011-08" db="EMBL/GenBank/DDBJ databases">
        <title>The Genome Sequence of Plasmodium vivax India VII.</title>
        <authorList>
            <consortium name="The Broad Institute Genome Sequencing Platform"/>
            <consortium name="The Broad Institute Genome Sequencing Center for Infectious Disease"/>
            <person name="Neafsey D."/>
            <person name="Carlton J."/>
            <person name="Barnwell J."/>
            <person name="Collins W."/>
            <person name="Escalante A."/>
            <person name="Mullikin J."/>
            <person name="Saul A."/>
            <person name="Guigo R."/>
            <person name="Camara F."/>
            <person name="Young S.K."/>
            <person name="Zeng Q."/>
            <person name="Gargeya S."/>
            <person name="Fitzgerald M."/>
            <person name="Haas B."/>
            <person name="Abouelleil A."/>
            <person name="Alvarado L."/>
            <person name="Arachchi H.M."/>
            <person name="Berlin A."/>
            <person name="Brown A."/>
            <person name="Chapman S.B."/>
            <person name="Chen Z."/>
            <person name="Dunbar C."/>
            <person name="Freedman E."/>
            <person name="Gearin G."/>
            <person name="Gellesch M."/>
            <person name="Goldberg J."/>
            <person name="Griggs A."/>
            <person name="Gujja S."/>
            <person name="Heiman D."/>
            <person name="Howarth C."/>
            <person name="Larson L."/>
            <person name="Lui A."/>
            <person name="MacDonald P.J.P."/>
            <person name="Montmayeur A."/>
            <person name="Murphy C."/>
            <person name="Neiman D."/>
            <person name="Pearson M."/>
            <person name="Priest M."/>
            <person name="Roberts A."/>
            <person name="Saif S."/>
            <person name="Shea T."/>
            <person name="Shenoy N."/>
            <person name="Sisk P."/>
            <person name="Stolte C."/>
            <person name="Sykes S."/>
            <person name="Wortman J."/>
            <person name="Nusbaum C."/>
            <person name="Birren B."/>
        </authorList>
    </citation>
    <scope>NUCLEOTIDE SEQUENCE [LARGE SCALE GENOMIC DNA]</scope>
    <source>
        <strain evidence="2 3">India VII</strain>
    </source>
</reference>
<feature type="compositionally biased region" description="Polar residues" evidence="1">
    <location>
        <begin position="1170"/>
        <end position="1180"/>
    </location>
</feature>
<sequence>MARKGAGEGEQPTREHPVAEGSIEEESPAGRPQWKGRKRRSRSPSGGRSENSCDSARSDYSCRYLNADSYGKNVSLCRKCLFTYFKFNSVTNVIYMRHGARTPKKKIQNIWPFKEGKGDLTFLGFQQSIKIGKYLRKYYYSMRKLNSIYNDGGSRSGGEKSSGSLESDEETNLMGGSTPWDELLPGGKMKKRNFKENLGSRRRLRETIKLLVGKRPPAGHPCRVLHKRVRNKMGWTPFCRERKRKKGEKKEEKKKEKKEEKKNDRVTHADHFMCKEGQREAALRWTRPLHAGTPNGGHNKDATNTSGRGKDRLPPTCQASYPQTQQERMLHIEKQKRKFDRVVKIIKHYLCVKTTSSERCKLTAYAIMCGILGITEKMFFFFFLLSFDNDQYDLLDADFMGGRGMASDHFRSVSGKREDRLPPLSSPRRYLPNSNSILERRKSSLPARVNFISHQGDSVDTHVKVGPSSGDHPVGHPQGGGSYHHVSFAPVYPNPVCSFMEKDCEGRLHTGEQKQQEQQPRQRLREAAESCMTRSGGSGIPEWVSSVVEEQPEEEPYRKRPNGGGEPPKRRSDARSRTSDTNWKVESAQSYSDSVNPSWGVLNRSLGKGAPRSGAARKGGDKFRPSSSLLHNVRLFFEFVLSGRHNSTLFYNRIVKTKGRNERKLGKPLVNFIFESYMQYVLGDFAGYVSRSGERHAERDAEGRSGHPHVSDYRGNYPSDYRGNYPSGYRGNHRKDLLSYLRNIYILCSVVNVAESNSLMLKTLKSNNHYVKRLKNLIFCNSNVYKLLNDHYKDEVSIVYQITKWNTRNYLNRSELLLSEPWANITPSDVVAEDERDIKNRIVHILKKHNSAVYKIKKKLHKSIILKDLKKLSCYSVSGSSRGVPSCETRKFLQEKIKNMKNHLFFNCKRRNIKVIKQFISSYDSYVYHNVRLVLDMRKAYRNVEVECSSSSEGVLASGAREGKYERYLPKCAKKIHDFKNLFNLLCYRDGKGGGKGGGNVGRNGSGNVGGSASRHLGSHPGSNVDSLIQLYNVCLSDSCSYVGNAELNGGQGGPRRRRRSFYGYFVKFTFNHYFPLKLKRKKSIKKCRRGGRRNGGETEEGEDTGRLKGEAVEQPNGEVSSLEGRAPKGKVPPTVVGRKDKRLDTNGETSRLASPKGRKKTFQRGKPHMQNTYAAQTSDQSDDCRKGKHLRRDKIMKRLNMNSFSFDCKHDRYMHYVYNSSDLKYGRIYSRLNRESDSKFSTKKSVDINNRLIERSRVKSNGGGSSFSSDESTHDELEFRNGKFKSLGRGEGGAAGGAPKDEVENELNSVSGVNGQTNYPAGEAGREHLHHLKANEVDGGQPNCTPMGYSFKLSKRAMSSRLLKNCMTEETEKRKRKKMQKMQQMQKSKPGGGRKKDESDKRNYQNENIICLDCLVSYLRQMLRVYGHPEML</sequence>
<feature type="region of interest" description="Disordered" evidence="1">
    <location>
        <begin position="236"/>
        <end position="269"/>
    </location>
</feature>
<dbReference type="Proteomes" id="UP000053562">
    <property type="component" value="Unassembled WGS sequence"/>
</dbReference>
<dbReference type="SUPFAM" id="SSF53254">
    <property type="entry name" value="Phosphoglycerate mutase-like"/>
    <property type="match status" value="1"/>
</dbReference>
<protein>
    <submittedName>
        <fullName evidence="2">Uncharacterized protein</fullName>
    </submittedName>
</protein>
<feature type="compositionally biased region" description="Basic and acidic residues" evidence="1">
    <location>
        <begin position="248"/>
        <end position="269"/>
    </location>
</feature>
<evidence type="ECO:0000313" key="2">
    <source>
        <dbReference type="EMBL" id="KMZ82137.1"/>
    </source>
</evidence>
<feature type="compositionally biased region" description="Basic and acidic residues" evidence="1">
    <location>
        <begin position="696"/>
        <end position="712"/>
    </location>
</feature>
<dbReference type="Gene3D" id="3.40.50.1240">
    <property type="entry name" value="Phosphoglycerate mutase-like"/>
    <property type="match status" value="1"/>
</dbReference>
<dbReference type="EMBL" id="KQ234208">
    <property type="protein sequence ID" value="KMZ82137.1"/>
    <property type="molecule type" value="Genomic_DNA"/>
</dbReference>
<gene>
    <name evidence="2" type="ORF">PVIIG_04879</name>
</gene>
<feature type="region of interest" description="Disordered" evidence="1">
    <location>
        <begin position="151"/>
        <end position="188"/>
    </location>
</feature>
<organism evidence="2 3">
    <name type="scientific">Plasmodium vivax India VII</name>
    <dbReference type="NCBI Taxonomy" id="1077284"/>
    <lineage>
        <taxon>Eukaryota</taxon>
        <taxon>Sar</taxon>
        <taxon>Alveolata</taxon>
        <taxon>Apicomplexa</taxon>
        <taxon>Aconoidasida</taxon>
        <taxon>Haemosporida</taxon>
        <taxon>Plasmodiidae</taxon>
        <taxon>Plasmodium</taxon>
        <taxon>Plasmodium (Plasmodium)</taxon>
    </lineage>
</organism>
<feature type="region of interest" description="Disordered" evidence="1">
    <location>
        <begin position="288"/>
        <end position="324"/>
    </location>
</feature>
<feature type="region of interest" description="Disordered" evidence="1">
    <location>
        <begin position="1086"/>
        <end position="1188"/>
    </location>
</feature>
<evidence type="ECO:0000313" key="3">
    <source>
        <dbReference type="Proteomes" id="UP000053562"/>
    </source>
</evidence>
<dbReference type="InterPro" id="IPR029033">
    <property type="entry name" value="His_PPase_superfam"/>
</dbReference>
<feature type="compositionally biased region" description="Basic and acidic residues" evidence="1">
    <location>
        <begin position="567"/>
        <end position="578"/>
    </location>
</feature>
<feature type="compositionally biased region" description="Basic and acidic residues" evidence="1">
    <location>
        <begin position="1"/>
        <end position="18"/>
    </location>
</feature>
<feature type="compositionally biased region" description="Basic residues" evidence="1">
    <location>
        <begin position="1157"/>
        <end position="1168"/>
    </location>
</feature>
<feature type="compositionally biased region" description="Polar residues" evidence="1">
    <location>
        <begin position="582"/>
        <end position="597"/>
    </location>
</feature>
<feature type="region of interest" description="Disordered" evidence="1">
    <location>
        <begin position="1"/>
        <end position="56"/>
    </location>
</feature>
<feature type="region of interest" description="Disordered" evidence="1">
    <location>
        <begin position="509"/>
        <end position="624"/>
    </location>
</feature>
<feature type="region of interest" description="Disordered" evidence="1">
    <location>
        <begin position="1258"/>
        <end position="1277"/>
    </location>
</feature>
<feature type="region of interest" description="Disordered" evidence="1">
    <location>
        <begin position="696"/>
        <end position="718"/>
    </location>
</feature>
<feature type="region of interest" description="Disordered" evidence="1">
    <location>
        <begin position="411"/>
        <end position="432"/>
    </location>
</feature>